<dbReference type="AlphaFoldDB" id="A0AAD7DTJ6"/>
<dbReference type="Proteomes" id="UP001221757">
    <property type="component" value="Unassembled WGS sequence"/>
</dbReference>
<name>A0AAD7DTJ6_MYCRO</name>
<organism evidence="1 2">
    <name type="scientific">Mycena rosella</name>
    <name type="common">Pink bonnet</name>
    <name type="synonym">Agaricus rosellus</name>
    <dbReference type="NCBI Taxonomy" id="1033263"/>
    <lineage>
        <taxon>Eukaryota</taxon>
        <taxon>Fungi</taxon>
        <taxon>Dikarya</taxon>
        <taxon>Basidiomycota</taxon>
        <taxon>Agaricomycotina</taxon>
        <taxon>Agaricomycetes</taxon>
        <taxon>Agaricomycetidae</taxon>
        <taxon>Agaricales</taxon>
        <taxon>Marasmiineae</taxon>
        <taxon>Mycenaceae</taxon>
        <taxon>Mycena</taxon>
    </lineage>
</organism>
<accession>A0AAD7DTJ6</accession>
<keyword evidence="2" id="KW-1185">Reference proteome</keyword>
<comment type="caution">
    <text evidence="1">The sequence shown here is derived from an EMBL/GenBank/DDBJ whole genome shotgun (WGS) entry which is preliminary data.</text>
</comment>
<sequence>MTATTPRLPPELERGIFELAADTYPTTIPTLLQVAQRVRIWVEPLLYRVLRLDILSPHLAVKLLQTIKAKPPQFAASSVQHVLLLHSSFGDRFNSDVESLLESCPSIINLAFIGGSAHISILPLLGNMHVQRLTVRLGDLFSDDRDPDAIDLGHPMFGSMTHLDLLDDLRGWMQRFSTLPALTHLAFTGPHLENLPIMQGILEASPRIQVLLLSFFFGEEDDARLVAARIKFVDARVVVGLYGDYRTDWERGARSGDDQWIRAEKFVARKRRGEITEDCYFMDEDLVPDDDDN</sequence>
<gene>
    <name evidence="1" type="ORF">B0H17DRAFT_1196611</name>
</gene>
<reference evidence="1" key="1">
    <citation type="submission" date="2023-03" db="EMBL/GenBank/DDBJ databases">
        <title>Massive genome expansion in bonnet fungi (Mycena s.s.) driven by repeated elements and novel gene families across ecological guilds.</title>
        <authorList>
            <consortium name="Lawrence Berkeley National Laboratory"/>
            <person name="Harder C.B."/>
            <person name="Miyauchi S."/>
            <person name="Viragh M."/>
            <person name="Kuo A."/>
            <person name="Thoen E."/>
            <person name="Andreopoulos B."/>
            <person name="Lu D."/>
            <person name="Skrede I."/>
            <person name="Drula E."/>
            <person name="Henrissat B."/>
            <person name="Morin E."/>
            <person name="Kohler A."/>
            <person name="Barry K."/>
            <person name="LaButti K."/>
            <person name="Morin E."/>
            <person name="Salamov A."/>
            <person name="Lipzen A."/>
            <person name="Mereny Z."/>
            <person name="Hegedus B."/>
            <person name="Baldrian P."/>
            <person name="Stursova M."/>
            <person name="Weitz H."/>
            <person name="Taylor A."/>
            <person name="Grigoriev I.V."/>
            <person name="Nagy L.G."/>
            <person name="Martin F."/>
            <person name="Kauserud H."/>
        </authorList>
    </citation>
    <scope>NUCLEOTIDE SEQUENCE</scope>
    <source>
        <strain evidence="1">CBHHK067</strain>
    </source>
</reference>
<protein>
    <submittedName>
        <fullName evidence="1">Uncharacterized protein</fullName>
    </submittedName>
</protein>
<evidence type="ECO:0000313" key="1">
    <source>
        <dbReference type="EMBL" id="KAJ7699025.1"/>
    </source>
</evidence>
<evidence type="ECO:0000313" key="2">
    <source>
        <dbReference type="Proteomes" id="UP001221757"/>
    </source>
</evidence>
<proteinExistence type="predicted"/>
<dbReference type="EMBL" id="JARKIE010000024">
    <property type="protein sequence ID" value="KAJ7699025.1"/>
    <property type="molecule type" value="Genomic_DNA"/>
</dbReference>